<gene>
    <name evidence="8" type="primary">alsT_20</name>
    <name evidence="8" type="ORF">SDC9_76688</name>
</gene>
<evidence type="ECO:0000256" key="2">
    <source>
        <dbReference type="ARBA" id="ARBA00022448"/>
    </source>
</evidence>
<dbReference type="PRINTS" id="PR00175">
    <property type="entry name" value="NAALASMPORT"/>
</dbReference>
<proteinExistence type="predicted"/>
<dbReference type="GO" id="GO:0005283">
    <property type="term" value="F:amino acid:sodium symporter activity"/>
    <property type="evidence" value="ECO:0007669"/>
    <property type="project" value="InterPro"/>
</dbReference>
<keyword evidence="5 7" id="KW-1133">Transmembrane helix</keyword>
<feature type="transmembrane region" description="Helical" evidence="7">
    <location>
        <begin position="150"/>
        <end position="170"/>
    </location>
</feature>
<dbReference type="InterPro" id="IPR001463">
    <property type="entry name" value="Na/Ala_symport"/>
</dbReference>
<feature type="transmembrane region" description="Helical" evidence="7">
    <location>
        <begin position="120"/>
        <end position="138"/>
    </location>
</feature>
<evidence type="ECO:0000256" key="4">
    <source>
        <dbReference type="ARBA" id="ARBA00022692"/>
    </source>
</evidence>
<feature type="transmembrane region" description="Helical" evidence="7">
    <location>
        <begin position="36"/>
        <end position="64"/>
    </location>
</feature>
<dbReference type="PANTHER" id="PTHR30330:SF14">
    <property type="entry name" value="SODIUM_AMINO ACID (ALANINE) SYMPORTER"/>
    <property type="match status" value="1"/>
</dbReference>
<dbReference type="Pfam" id="PF01235">
    <property type="entry name" value="Na_Ala_symp"/>
    <property type="match status" value="1"/>
</dbReference>
<name>A0A644YUJ3_9ZZZZ</name>
<dbReference type="Gene3D" id="1.20.1740.10">
    <property type="entry name" value="Amino acid/polyamine transporter I"/>
    <property type="match status" value="1"/>
</dbReference>
<accession>A0A644YUJ3</accession>
<dbReference type="AlphaFoldDB" id="A0A644YUJ3"/>
<feature type="transmembrane region" description="Helical" evidence="7">
    <location>
        <begin position="84"/>
        <end position="108"/>
    </location>
</feature>
<sequence length="186" mass="20000">MRFGVARGLFSNEAGMGSTPHAHAVAKVNHPHEQGVVAMIGVFIDTFIILTLTALVIVSSGQWISGLTSIELAQSAFNAALGSFGNVFIAVCLLFFAFSTIVGWYYFGETNVKALFGNKFVKVYACVVVVFIVVGSALKVELVWSLSDMFNGLMVLPNLIALLALSGIVAKSYQDWNSGDHPKAHR</sequence>
<comment type="caution">
    <text evidence="8">The sequence shown here is derived from an EMBL/GenBank/DDBJ whole genome shotgun (WGS) entry which is preliminary data.</text>
</comment>
<dbReference type="PANTHER" id="PTHR30330">
    <property type="entry name" value="AGSS FAMILY TRANSPORTER, SODIUM-ALANINE"/>
    <property type="match status" value="1"/>
</dbReference>
<dbReference type="EMBL" id="VSSQ01005710">
    <property type="protein sequence ID" value="MPM30143.1"/>
    <property type="molecule type" value="Genomic_DNA"/>
</dbReference>
<keyword evidence="2" id="KW-0813">Transport</keyword>
<evidence type="ECO:0000256" key="7">
    <source>
        <dbReference type="SAM" id="Phobius"/>
    </source>
</evidence>
<dbReference type="GO" id="GO:0005886">
    <property type="term" value="C:plasma membrane"/>
    <property type="evidence" value="ECO:0007669"/>
    <property type="project" value="UniProtKB-SubCell"/>
</dbReference>
<organism evidence="8">
    <name type="scientific">bioreactor metagenome</name>
    <dbReference type="NCBI Taxonomy" id="1076179"/>
    <lineage>
        <taxon>unclassified sequences</taxon>
        <taxon>metagenomes</taxon>
        <taxon>ecological metagenomes</taxon>
    </lineage>
</organism>
<evidence type="ECO:0000256" key="1">
    <source>
        <dbReference type="ARBA" id="ARBA00004651"/>
    </source>
</evidence>
<protein>
    <submittedName>
        <fullName evidence="8">Amino-acid carrier protein AlsT</fullName>
    </submittedName>
</protein>
<keyword evidence="6 7" id="KW-0472">Membrane</keyword>
<reference evidence="8" key="1">
    <citation type="submission" date="2019-08" db="EMBL/GenBank/DDBJ databases">
        <authorList>
            <person name="Kucharzyk K."/>
            <person name="Murdoch R.W."/>
            <person name="Higgins S."/>
            <person name="Loffler F."/>
        </authorList>
    </citation>
    <scope>NUCLEOTIDE SEQUENCE</scope>
</reference>
<evidence type="ECO:0000256" key="3">
    <source>
        <dbReference type="ARBA" id="ARBA00022475"/>
    </source>
</evidence>
<evidence type="ECO:0000313" key="8">
    <source>
        <dbReference type="EMBL" id="MPM30143.1"/>
    </source>
</evidence>
<evidence type="ECO:0000256" key="6">
    <source>
        <dbReference type="ARBA" id="ARBA00023136"/>
    </source>
</evidence>
<evidence type="ECO:0000256" key="5">
    <source>
        <dbReference type="ARBA" id="ARBA00022989"/>
    </source>
</evidence>
<keyword evidence="4 7" id="KW-0812">Transmembrane</keyword>
<keyword evidence="3" id="KW-1003">Cell membrane</keyword>
<comment type="subcellular location">
    <subcellularLocation>
        <location evidence="1">Cell membrane</location>
        <topology evidence="1">Multi-pass membrane protein</topology>
    </subcellularLocation>
</comment>